<dbReference type="InterPro" id="IPR036890">
    <property type="entry name" value="HATPase_C_sf"/>
</dbReference>
<dbReference type="InterPro" id="IPR005467">
    <property type="entry name" value="His_kinase_dom"/>
</dbReference>
<evidence type="ECO:0000313" key="9">
    <source>
        <dbReference type="EMBL" id="TWU46524.1"/>
    </source>
</evidence>
<dbReference type="PANTHER" id="PTHR45339">
    <property type="entry name" value="HYBRID SIGNAL TRANSDUCTION HISTIDINE KINASE J"/>
    <property type="match status" value="1"/>
</dbReference>
<dbReference type="PANTHER" id="PTHR45339:SF1">
    <property type="entry name" value="HYBRID SIGNAL TRANSDUCTION HISTIDINE KINASE J"/>
    <property type="match status" value="1"/>
</dbReference>
<dbReference type="AlphaFoldDB" id="A0A5C6EDL8"/>
<evidence type="ECO:0000256" key="2">
    <source>
        <dbReference type="ARBA" id="ARBA00012438"/>
    </source>
</evidence>
<dbReference type="CDD" id="cd16922">
    <property type="entry name" value="HATPase_EvgS-ArcB-TorS-like"/>
    <property type="match status" value="1"/>
</dbReference>
<feature type="domain" description="Histidine kinase" evidence="7">
    <location>
        <begin position="106"/>
        <end position="221"/>
    </location>
</feature>
<dbReference type="InterPro" id="IPR003594">
    <property type="entry name" value="HATPase_dom"/>
</dbReference>
<keyword evidence="6" id="KW-1133">Transmembrane helix</keyword>
<keyword evidence="6" id="KW-0472">Membrane</keyword>
<dbReference type="FunFam" id="3.30.565.10:FF:000010">
    <property type="entry name" value="Sensor histidine kinase RcsC"/>
    <property type="match status" value="1"/>
</dbReference>
<evidence type="ECO:0000259" key="8">
    <source>
        <dbReference type="PROSITE" id="PS50110"/>
    </source>
</evidence>
<feature type="transmembrane region" description="Helical" evidence="6">
    <location>
        <begin position="16"/>
        <end position="34"/>
    </location>
</feature>
<dbReference type="InterPro" id="IPR011006">
    <property type="entry name" value="CheY-like_superfamily"/>
</dbReference>
<dbReference type="InterPro" id="IPR007891">
    <property type="entry name" value="CHASE3"/>
</dbReference>
<organism evidence="9 10">
    <name type="scientific">Rubripirellula reticaptiva</name>
    <dbReference type="NCBI Taxonomy" id="2528013"/>
    <lineage>
        <taxon>Bacteria</taxon>
        <taxon>Pseudomonadati</taxon>
        <taxon>Planctomycetota</taxon>
        <taxon>Planctomycetia</taxon>
        <taxon>Pirellulales</taxon>
        <taxon>Pirellulaceae</taxon>
        <taxon>Rubripirellula</taxon>
    </lineage>
</organism>
<dbReference type="RefSeq" id="WP_146537044.1">
    <property type="nucleotide sequence ID" value="NZ_SJPX01000006.1"/>
</dbReference>
<dbReference type="Pfam" id="PF00072">
    <property type="entry name" value="Response_reg"/>
    <property type="match status" value="1"/>
</dbReference>
<protein>
    <recommendedName>
        <fullName evidence="2">histidine kinase</fullName>
        <ecNumber evidence="2">2.7.13.3</ecNumber>
    </recommendedName>
</protein>
<feature type="domain" description="Response regulatory" evidence="8">
    <location>
        <begin position="248"/>
        <end position="365"/>
    </location>
</feature>
<comment type="caution">
    <text evidence="9">The sequence shown here is derived from an EMBL/GenBank/DDBJ whole genome shotgun (WGS) entry which is preliminary data.</text>
</comment>
<accession>A0A5C6EDL8</accession>
<dbReference type="SUPFAM" id="SSF55874">
    <property type="entry name" value="ATPase domain of HSP90 chaperone/DNA topoisomerase II/histidine kinase"/>
    <property type="match status" value="1"/>
</dbReference>
<dbReference type="GO" id="GO:0000160">
    <property type="term" value="P:phosphorelay signal transduction system"/>
    <property type="evidence" value="ECO:0007669"/>
    <property type="project" value="UniProtKB-KW"/>
</dbReference>
<evidence type="ECO:0000259" key="7">
    <source>
        <dbReference type="PROSITE" id="PS50109"/>
    </source>
</evidence>
<dbReference type="Pfam" id="PF02518">
    <property type="entry name" value="HATPase_c"/>
    <property type="match status" value="1"/>
</dbReference>
<comment type="catalytic activity">
    <reaction evidence="1">
        <text>ATP + protein L-histidine = ADP + protein N-phospho-L-histidine.</text>
        <dbReference type="EC" id="2.7.13.3"/>
    </reaction>
</comment>
<evidence type="ECO:0000256" key="6">
    <source>
        <dbReference type="SAM" id="Phobius"/>
    </source>
</evidence>
<dbReference type="PROSITE" id="PS50109">
    <property type="entry name" value="HIS_KIN"/>
    <property type="match status" value="1"/>
</dbReference>
<proteinExistence type="predicted"/>
<dbReference type="PROSITE" id="PS50110">
    <property type="entry name" value="RESPONSE_REGULATORY"/>
    <property type="match status" value="1"/>
</dbReference>
<dbReference type="EC" id="2.7.13.3" evidence="2"/>
<dbReference type="OrthoDB" id="9790669at2"/>
<evidence type="ECO:0000256" key="3">
    <source>
        <dbReference type="ARBA" id="ARBA00022553"/>
    </source>
</evidence>
<dbReference type="Gene3D" id="3.30.565.10">
    <property type="entry name" value="Histidine kinase-like ATPase, C-terminal domain"/>
    <property type="match status" value="1"/>
</dbReference>
<dbReference type="CDD" id="cd17546">
    <property type="entry name" value="REC_hyHK_CKI1_RcsC-like"/>
    <property type="match status" value="1"/>
</dbReference>
<keyword evidence="9" id="KW-0808">Transferase</keyword>
<dbReference type="Proteomes" id="UP000317977">
    <property type="component" value="Unassembled WGS sequence"/>
</dbReference>
<keyword evidence="6" id="KW-0812">Transmembrane</keyword>
<gene>
    <name evidence="9" type="primary">arcB_2</name>
    <name evidence="9" type="ORF">Poly59_54970</name>
</gene>
<dbReference type="FunFam" id="3.40.50.2300:FF:000605">
    <property type="entry name" value="Sensory transduction histidine kinase"/>
    <property type="match status" value="1"/>
</dbReference>
<dbReference type="InterPro" id="IPR004358">
    <property type="entry name" value="Sig_transdc_His_kin-like_C"/>
</dbReference>
<dbReference type="SMART" id="SM00448">
    <property type="entry name" value="REC"/>
    <property type="match status" value="1"/>
</dbReference>
<evidence type="ECO:0000256" key="4">
    <source>
        <dbReference type="ARBA" id="ARBA00023012"/>
    </source>
</evidence>
<dbReference type="SUPFAM" id="SSF52172">
    <property type="entry name" value="CheY-like"/>
    <property type="match status" value="1"/>
</dbReference>
<reference evidence="9 10" key="1">
    <citation type="submission" date="2019-02" db="EMBL/GenBank/DDBJ databases">
        <title>Deep-cultivation of Planctomycetes and their phenomic and genomic characterization uncovers novel biology.</title>
        <authorList>
            <person name="Wiegand S."/>
            <person name="Jogler M."/>
            <person name="Boedeker C."/>
            <person name="Pinto D."/>
            <person name="Vollmers J."/>
            <person name="Rivas-Marin E."/>
            <person name="Kohn T."/>
            <person name="Peeters S.H."/>
            <person name="Heuer A."/>
            <person name="Rast P."/>
            <person name="Oberbeckmann S."/>
            <person name="Bunk B."/>
            <person name="Jeske O."/>
            <person name="Meyerdierks A."/>
            <person name="Storesund J.E."/>
            <person name="Kallscheuer N."/>
            <person name="Luecker S."/>
            <person name="Lage O.M."/>
            <person name="Pohl T."/>
            <person name="Merkel B.J."/>
            <person name="Hornburger P."/>
            <person name="Mueller R.-W."/>
            <person name="Bruemmer F."/>
            <person name="Labrenz M."/>
            <person name="Spormann A.M."/>
            <person name="Op Den Camp H."/>
            <person name="Overmann J."/>
            <person name="Amann R."/>
            <person name="Jetten M.S.M."/>
            <person name="Mascher T."/>
            <person name="Medema M.H."/>
            <person name="Devos D.P."/>
            <person name="Kaster A.-K."/>
            <person name="Ovreas L."/>
            <person name="Rohde M."/>
            <person name="Galperin M.Y."/>
            <person name="Jogler C."/>
        </authorList>
    </citation>
    <scope>NUCLEOTIDE SEQUENCE [LARGE SCALE GENOMIC DNA]</scope>
    <source>
        <strain evidence="9 10">Poly59</strain>
    </source>
</reference>
<keyword evidence="3 5" id="KW-0597">Phosphoprotein</keyword>
<dbReference type="Pfam" id="PF05227">
    <property type="entry name" value="CHASE3"/>
    <property type="match status" value="1"/>
</dbReference>
<name>A0A5C6EDL8_9BACT</name>
<keyword evidence="4" id="KW-0902">Two-component regulatory system</keyword>
<dbReference type="EMBL" id="SJPX01000006">
    <property type="protein sequence ID" value="TWU46524.1"/>
    <property type="molecule type" value="Genomic_DNA"/>
</dbReference>
<evidence type="ECO:0000256" key="1">
    <source>
        <dbReference type="ARBA" id="ARBA00000085"/>
    </source>
</evidence>
<dbReference type="PRINTS" id="PR00344">
    <property type="entry name" value="BCTRLSENSOR"/>
</dbReference>
<feature type="modified residue" description="4-aspartylphosphate" evidence="5">
    <location>
        <position position="300"/>
    </location>
</feature>
<dbReference type="Gene3D" id="3.40.50.2300">
    <property type="match status" value="1"/>
</dbReference>
<evidence type="ECO:0000256" key="5">
    <source>
        <dbReference type="PROSITE-ProRule" id="PRU00169"/>
    </source>
</evidence>
<sequence length="369" mass="40295">MTQFKPKSLLSQSGEGLAIALVIIVIIVSGWLTCENFQKLLSDRRLVQHTNTVLMKVKEIESAIVNAETGQRGYLITSDEDYPQPYPDASRVVSQLVYDVEVPEAINTDPIRLRQILLNLVGNAIKFTDAGAVKVVCRYDAGPDVMIFDVIDTGIGIREQDQAQLFQPFVQADNTSTRSFGGTGLGLAICRRLAHALGGDVIMKSEYGKGNTFTLTINAAASGELIEPNLTLDLQAPSRPEAIQLNAKVLVVDDRRDIRYLAQHFIEKAGGTVVTATNGQEAIDLIYSDHPSSIQVIVMDMQMPVMDGYAATRELRRRGCQLPIIALTANAMKSDRDECLAAGCSDYTTKPLDSNALIAKIDSIVNKRP</sequence>
<evidence type="ECO:0000313" key="10">
    <source>
        <dbReference type="Proteomes" id="UP000317977"/>
    </source>
</evidence>
<dbReference type="InterPro" id="IPR001789">
    <property type="entry name" value="Sig_transdc_resp-reg_receiver"/>
</dbReference>
<dbReference type="GO" id="GO:0004673">
    <property type="term" value="F:protein histidine kinase activity"/>
    <property type="evidence" value="ECO:0007669"/>
    <property type="project" value="UniProtKB-EC"/>
</dbReference>
<dbReference type="SMART" id="SM00387">
    <property type="entry name" value="HATPase_c"/>
    <property type="match status" value="1"/>
</dbReference>
<keyword evidence="10" id="KW-1185">Reference proteome</keyword>